<dbReference type="EMBL" id="JAAKFY010000003">
    <property type="protein sequence ID" value="KAF3859688.1"/>
    <property type="molecule type" value="Genomic_DNA"/>
</dbReference>
<comment type="caution">
    <text evidence="2">The sequence shown here is derived from an EMBL/GenBank/DDBJ whole genome shotgun (WGS) entry which is preliminary data.</text>
</comment>
<feature type="compositionally biased region" description="Polar residues" evidence="1">
    <location>
        <begin position="19"/>
        <end position="28"/>
    </location>
</feature>
<evidence type="ECO:0000313" key="2">
    <source>
        <dbReference type="EMBL" id="KAF3859688.1"/>
    </source>
</evidence>
<name>A0A7J5ZH20_DISMA</name>
<feature type="region of interest" description="Disordered" evidence="1">
    <location>
        <begin position="13"/>
        <end position="35"/>
    </location>
</feature>
<reference evidence="2 3" key="1">
    <citation type="submission" date="2020-03" db="EMBL/GenBank/DDBJ databases">
        <title>Dissostichus mawsoni Genome sequencing and assembly.</title>
        <authorList>
            <person name="Park H."/>
        </authorList>
    </citation>
    <scope>NUCLEOTIDE SEQUENCE [LARGE SCALE GENOMIC DNA]</scope>
    <source>
        <strain evidence="2">DM0001</strain>
        <tissue evidence="2">Muscle</tissue>
    </source>
</reference>
<dbReference type="Proteomes" id="UP000518266">
    <property type="component" value="Unassembled WGS sequence"/>
</dbReference>
<evidence type="ECO:0000256" key="1">
    <source>
        <dbReference type="SAM" id="MobiDB-lite"/>
    </source>
</evidence>
<evidence type="ECO:0000313" key="3">
    <source>
        <dbReference type="Proteomes" id="UP000518266"/>
    </source>
</evidence>
<feature type="compositionally biased region" description="Gly residues" evidence="1">
    <location>
        <begin position="106"/>
        <end position="117"/>
    </location>
</feature>
<organism evidence="2 3">
    <name type="scientific">Dissostichus mawsoni</name>
    <name type="common">Antarctic cod</name>
    <dbReference type="NCBI Taxonomy" id="36200"/>
    <lineage>
        <taxon>Eukaryota</taxon>
        <taxon>Metazoa</taxon>
        <taxon>Chordata</taxon>
        <taxon>Craniata</taxon>
        <taxon>Vertebrata</taxon>
        <taxon>Euteleostomi</taxon>
        <taxon>Actinopterygii</taxon>
        <taxon>Neopterygii</taxon>
        <taxon>Teleostei</taxon>
        <taxon>Neoteleostei</taxon>
        <taxon>Acanthomorphata</taxon>
        <taxon>Eupercaria</taxon>
        <taxon>Perciformes</taxon>
        <taxon>Notothenioidei</taxon>
        <taxon>Nototheniidae</taxon>
        <taxon>Dissostichus</taxon>
    </lineage>
</organism>
<keyword evidence="3" id="KW-1185">Reference proteome</keyword>
<feature type="non-terminal residue" evidence="2">
    <location>
        <position position="1"/>
    </location>
</feature>
<feature type="region of interest" description="Disordered" evidence="1">
    <location>
        <begin position="93"/>
        <end position="117"/>
    </location>
</feature>
<feature type="non-terminal residue" evidence="2">
    <location>
        <position position="117"/>
    </location>
</feature>
<protein>
    <submittedName>
        <fullName evidence="2">Uncharacterized protein</fullName>
    </submittedName>
</protein>
<proteinExistence type="predicted"/>
<accession>A0A7J5ZH20</accession>
<gene>
    <name evidence="2" type="ORF">F7725_022087</name>
</gene>
<sequence length="117" mass="12938">LFTEDSKRKIEVFRASDGPKSSHSQSVNPPVCPAESSPLNLASLKKNVLQLLYLEVENRLCCTSYISGNRTDKPEKMRWSCAFWFCGEERKNKKSMLHGSISRSTGGRGRGRTGGGG</sequence>
<dbReference type="AlphaFoldDB" id="A0A7J5ZH20"/>